<keyword evidence="1" id="KW-0812">Transmembrane</keyword>
<proteinExistence type="predicted"/>
<feature type="transmembrane region" description="Helical" evidence="1">
    <location>
        <begin position="89"/>
        <end position="106"/>
    </location>
</feature>
<name>A0A2U1QIM4_ARTAN</name>
<accession>A0A2U1QIM4</accession>
<dbReference type="AlphaFoldDB" id="A0A2U1QIM4"/>
<dbReference type="Proteomes" id="UP000245207">
    <property type="component" value="Unassembled WGS sequence"/>
</dbReference>
<comment type="caution">
    <text evidence="2">The sequence shown here is derived from an EMBL/GenBank/DDBJ whole genome shotgun (WGS) entry which is preliminary data.</text>
</comment>
<evidence type="ECO:0000313" key="3">
    <source>
        <dbReference type="Proteomes" id="UP000245207"/>
    </source>
</evidence>
<organism evidence="2 3">
    <name type="scientific">Artemisia annua</name>
    <name type="common">Sweet wormwood</name>
    <dbReference type="NCBI Taxonomy" id="35608"/>
    <lineage>
        <taxon>Eukaryota</taxon>
        <taxon>Viridiplantae</taxon>
        <taxon>Streptophyta</taxon>
        <taxon>Embryophyta</taxon>
        <taxon>Tracheophyta</taxon>
        <taxon>Spermatophyta</taxon>
        <taxon>Magnoliopsida</taxon>
        <taxon>eudicotyledons</taxon>
        <taxon>Gunneridae</taxon>
        <taxon>Pentapetalae</taxon>
        <taxon>asterids</taxon>
        <taxon>campanulids</taxon>
        <taxon>Asterales</taxon>
        <taxon>Asteraceae</taxon>
        <taxon>Asteroideae</taxon>
        <taxon>Anthemideae</taxon>
        <taxon>Artemisiinae</taxon>
        <taxon>Artemisia</taxon>
    </lineage>
</organism>
<reference evidence="2 3" key="1">
    <citation type="journal article" date="2018" name="Mol. Plant">
        <title>The genome of Artemisia annua provides insight into the evolution of Asteraceae family and artemisinin biosynthesis.</title>
        <authorList>
            <person name="Shen Q."/>
            <person name="Zhang L."/>
            <person name="Liao Z."/>
            <person name="Wang S."/>
            <person name="Yan T."/>
            <person name="Shi P."/>
            <person name="Liu M."/>
            <person name="Fu X."/>
            <person name="Pan Q."/>
            <person name="Wang Y."/>
            <person name="Lv Z."/>
            <person name="Lu X."/>
            <person name="Zhang F."/>
            <person name="Jiang W."/>
            <person name="Ma Y."/>
            <person name="Chen M."/>
            <person name="Hao X."/>
            <person name="Li L."/>
            <person name="Tang Y."/>
            <person name="Lv G."/>
            <person name="Zhou Y."/>
            <person name="Sun X."/>
            <person name="Brodelius P.E."/>
            <person name="Rose J.K.C."/>
            <person name="Tang K."/>
        </authorList>
    </citation>
    <scope>NUCLEOTIDE SEQUENCE [LARGE SCALE GENOMIC DNA]</scope>
    <source>
        <strain evidence="3">cv. Huhao1</strain>
        <tissue evidence="2">Leaf</tissue>
    </source>
</reference>
<dbReference type="STRING" id="35608.A0A2U1QIM4"/>
<keyword evidence="1" id="KW-1133">Transmembrane helix</keyword>
<sequence>MNKEIRRLSKILDEVWDVIEHYFVDAPPVVDDDGRKLPKLHETTADYARNRLTFYSPPTMTKGSVNRFRVSAGGTKEVEKAHNGSRTGCFIYTSNCSCWCGLLILTRPPVTANAAYCWSWILLLMHLPAVYATLMLGLHKRFIRAKVDTKKERQVHITRRCNSVYTCCKSVCGSFQGVEVGSGGGSTDNFAFEYEIER</sequence>
<keyword evidence="1" id="KW-0472">Membrane</keyword>
<keyword evidence="3" id="KW-1185">Reference proteome</keyword>
<feature type="transmembrane region" description="Helical" evidence="1">
    <location>
        <begin position="118"/>
        <end position="138"/>
    </location>
</feature>
<evidence type="ECO:0000256" key="1">
    <source>
        <dbReference type="SAM" id="Phobius"/>
    </source>
</evidence>
<evidence type="ECO:0000313" key="2">
    <source>
        <dbReference type="EMBL" id="PWA97880.1"/>
    </source>
</evidence>
<protein>
    <submittedName>
        <fullName evidence="2">Chloroplast acyl-ACP thioesterase</fullName>
    </submittedName>
</protein>
<dbReference type="EMBL" id="PKPP01000095">
    <property type="protein sequence ID" value="PWA97880.1"/>
    <property type="molecule type" value="Genomic_DNA"/>
</dbReference>
<gene>
    <name evidence="2" type="ORF">CTI12_AA024750</name>
</gene>